<name>A0A9P9G679_FUSSL</name>
<dbReference type="EMBL" id="JAGTJS010000031">
    <property type="protein sequence ID" value="KAH7231982.1"/>
    <property type="molecule type" value="Genomic_DNA"/>
</dbReference>
<evidence type="ECO:0000313" key="8">
    <source>
        <dbReference type="EMBL" id="KAH7231982.1"/>
    </source>
</evidence>
<evidence type="ECO:0000256" key="2">
    <source>
        <dbReference type="ARBA" id="ARBA00022723"/>
    </source>
</evidence>
<keyword evidence="3" id="KW-0805">Transcription regulation</keyword>
<evidence type="ECO:0000313" key="9">
    <source>
        <dbReference type="Proteomes" id="UP000736672"/>
    </source>
</evidence>
<dbReference type="SUPFAM" id="SSF57701">
    <property type="entry name" value="Zn2/Cys6 DNA-binding domain"/>
    <property type="match status" value="1"/>
</dbReference>
<dbReference type="InterPro" id="IPR001138">
    <property type="entry name" value="Zn2Cys6_DnaBD"/>
</dbReference>
<keyword evidence="5" id="KW-0804">Transcription</keyword>
<dbReference type="PROSITE" id="PS50048">
    <property type="entry name" value="ZN2_CY6_FUNGAL_2"/>
    <property type="match status" value="1"/>
</dbReference>
<sequence>MDVAAHARRRKACDFCVSRKIKCDGSKPTCSNCRLYGVECRITAVTNTSRKRIPLAPELGSAASRADHDYLFEARLASIESQLDQIAADKISSGRPRQVATISPPPLNNRQLSFQNFPEIRVYKASDMWNQGSTLPCLGISPQLPSGAMMMNTAQLELPPLVEILPELDNYFENYNCFIPLFDRATFMHMVIDWYSSPAKKSLIPWSAINIVLAISYRVLDDLPIDDPRLAQCIRNVQSVTTELMAWSEDLLGLQVLLGMVILFQGTTNPQLAIVLIGSAIRLAQNMGLPSRNANVNLALDASLHRRRTFWIAYILDRDLSLRAKAPYTQFDAETDLELPEQDAQDRIGILTSDTDHVQFNYLRARAELAVIQGKVHNLLYSRTAHRLNEEQRSETLSRIEKMLSNWRNAIPAELMHSNGLFKRFSRMPIQLMMNMYNRHLECLYRIHGIFAFDEAWISRIRSYLSATVIELGEDGIDGEVNHSEIAPLPGEWAECVQHCRLGLELSAFGRETEYSVWLHACCNLSSLIILLVNIIEFPDHQLVVSDWDLIARIRGLFEQMNAKASQEPFFLLAMAQELGRRAWGQVKRITHLRTMEFQEVMGHDSTMAETWMSLDLMHT</sequence>
<feature type="domain" description="Zn(2)-C6 fungal-type" evidence="7">
    <location>
        <begin position="12"/>
        <end position="42"/>
    </location>
</feature>
<dbReference type="InterPro" id="IPR050987">
    <property type="entry name" value="AtrR-like"/>
</dbReference>
<dbReference type="GO" id="GO:0006351">
    <property type="term" value="P:DNA-templated transcription"/>
    <property type="evidence" value="ECO:0007669"/>
    <property type="project" value="InterPro"/>
</dbReference>
<dbReference type="SMART" id="SM00066">
    <property type="entry name" value="GAL4"/>
    <property type="match status" value="1"/>
</dbReference>
<dbReference type="Pfam" id="PF00172">
    <property type="entry name" value="Zn_clus"/>
    <property type="match status" value="1"/>
</dbReference>
<evidence type="ECO:0000256" key="4">
    <source>
        <dbReference type="ARBA" id="ARBA00023125"/>
    </source>
</evidence>
<evidence type="ECO:0000256" key="1">
    <source>
        <dbReference type="ARBA" id="ARBA00004123"/>
    </source>
</evidence>
<keyword evidence="2" id="KW-0479">Metal-binding</keyword>
<dbReference type="AlphaFoldDB" id="A0A9P9G679"/>
<dbReference type="GO" id="GO:0003677">
    <property type="term" value="F:DNA binding"/>
    <property type="evidence" value="ECO:0007669"/>
    <property type="project" value="UniProtKB-KW"/>
</dbReference>
<keyword evidence="9" id="KW-1185">Reference proteome</keyword>
<dbReference type="Gene3D" id="4.10.240.10">
    <property type="entry name" value="Zn(2)-C6 fungal-type DNA-binding domain"/>
    <property type="match status" value="1"/>
</dbReference>
<dbReference type="Pfam" id="PF04082">
    <property type="entry name" value="Fungal_trans"/>
    <property type="match status" value="1"/>
</dbReference>
<dbReference type="InterPro" id="IPR007219">
    <property type="entry name" value="XnlR_reg_dom"/>
</dbReference>
<dbReference type="OrthoDB" id="2123952at2759"/>
<dbReference type="GO" id="GO:0005634">
    <property type="term" value="C:nucleus"/>
    <property type="evidence" value="ECO:0007669"/>
    <property type="project" value="UniProtKB-SubCell"/>
</dbReference>
<dbReference type="InterPro" id="IPR036864">
    <property type="entry name" value="Zn2-C6_fun-type_DNA-bd_sf"/>
</dbReference>
<dbReference type="CDD" id="cd00067">
    <property type="entry name" value="GAL4"/>
    <property type="match status" value="1"/>
</dbReference>
<dbReference type="Proteomes" id="UP000736672">
    <property type="component" value="Unassembled WGS sequence"/>
</dbReference>
<dbReference type="PANTHER" id="PTHR46910:SF37">
    <property type="entry name" value="ZN(II)2CYS6 TRANSCRIPTION FACTOR (EUROFUNG)"/>
    <property type="match status" value="1"/>
</dbReference>
<evidence type="ECO:0000256" key="6">
    <source>
        <dbReference type="ARBA" id="ARBA00023242"/>
    </source>
</evidence>
<comment type="subcellular location">
    <subcellularLocation>
        <location evidence="1">Nucleus</location>
    </subcellularLocation>
</comment>
<evidence type="ECO:0000256" key="5">
    <source>
        <dbReference type="ARBA" id="ARBA00023163"/>
    </source>
</evidence>
<comment type="caution">
    <text evidence="8">The sequence shown here is derived from an EMBL/GenBank/DDBJ whole genome shotgun (WGS) entry which is preliminary data.</text>
</comment>
<dbReference type="CDD" id="cd12148">
    <property type="entry name" value="fungal_TF_MHR"/>
    <property type="match status" value="1"/>
</dbReference>
<dbReference type="PANTHER" id="PTHR46910">
    <property type="entry name" value="TRANSCRIPTION FACTOR PDR1"/>
    <property type="match status" value="1"/>
</dbReference>
<accession>A0A9P9G679</accession>
<dbReference type="GO" id="GO:0000981">
    <property type="term" value="F:DNA-binding transcription factor activity, RNA polymerase II-specific"/>
    <property type="evidence" value="ECO:0007669"/>
    <property type="project" value="InterPro"/>
</dbReference>
<gene>
    <name evidence="8" type="ORF">B0J15DRAFT_505842</name>
</gene>
<evidence type="ECO:0000256" key="3">
    <source>
        <dbReference type="ARBA" id="ARBA00023015"/>
    </source>
</evidence>
<evidence type="ECO:0000259" key="7">
    <source>
        <dbReference type="PROSITE" id="PS50048"/>
    </source>
</evidence>
<dbReference type="SMART" id="SM00906">
    <property type="entry name" value="Fungal_trans"/>
    <property type="match status" value="1"/>
</dbReference>
<keyword evidence="6" id="KW-0539">Nucleus</keyword>
<keyword evidence="4" id="KW-0238">DNA-binding</keyword>
<protein>
    <submittedName>
        <fullName evidence="8">Fungal-specific transcription factor domain-containing protein</fullName>
    </submittedName>
</protein>
<organism evidence="8 9">
    <name type="scientific">Fusarium solani</name>
    <name type="common">Filamentous fungus</name>
    <dbReference type="NCBI Taxonomy" id="169388"/>
    <lineage>
        <taxon>Eukaryota</taxon>
        <taxon>Fungi</taxon>
        <taxon>Dikarya</taxon>
        <taxon>Ascomycota</taxon>
        <taxon>Pezizomycotina</taxon>
        <taxon>Sordariomycetes</taxon>
        <taxon>Hypocreomycetidae</taxon>
        <taxon>Hypocreales</taxon>
        <taxon>Nectriaceae</taxon>
        <taxon>Fusarium</taxon>
        <taxon>Fusarium solani species complex</taxon>
    </lineage>
</organism>
<proteinExistence type="predicted"/>
<dbReference type="GO" id="GO:0008270">
    <property type="term" value="F:zinc ion binding"/>
    <property type="evidence" value="ECO:0007669"/>
    <property type="project" value="InterPro"/>
</dbReference>
<reference evidence="8" key="1">
    <citation type="journal article" date="2021" name="Nat. Commun.">
        <title>Genetic determinants of endophytism in the Arabidopsis root mycobiome.</title>
        <authorList>
            <person name="Mesny F."/>
            <person name="Miyauchi S."/>
            <person name="Thiergart T."/>
            <person name="Pickel B."/>
            <person name="Atanasova L."/>
            <person name="Karlsson M."/>
            <person name="Huettel B."/>
            <person name="Barry K.W."/>
            <person name="Haridas S."/>
            <person name="Chen C."/>
            <person name="Bauer D."/>
            <person name="Andreopoulos W."/>
            <person name="Pangilinan J."/>
            <person name="LaButti K."/>
            <person name="Riley R."/>
            <person name="Lipzen A."/>
            <person name="Clum A."/>
            <person name="Drula E."/>
            <person name="Henrissat B."/>
            <person name="Kohler A."/>
            <person name="Grigoriev I.V."/>
            <person name="Martin F.M."/>
            <person name="Hacquard S."/>
        </authorList>
    </citation>
    <scope>NUCLEOTIDE SEQUENCE</scope>
    <source>
        <strain evidence="8">FSSC 5 MPI-SDFR-AT-0091</strain>
    </source>
</reference>